<proteinExistence type="predicted"/>
<reference evidence="1" key="1">
    <citation type="submission" date="2014-09" db="EMBL/GenBank/DDBJ databases">
        <authorList>
            <person name="Magalhaes I.L.F."/>
            <person name="Oliveira U."/>
            <person name="Santos F.R."/>
            <person name="Vidigal T.H.D.A."/>
            <person name="Brescovit A.D."/>
            <person name="Santos A.J."/>
        </authorList>
    </citation>
    <scope>NUCLEOTIDE SEQUENCE</scope>
    <source>
        <tissue evidence="1">Shoot tissue taken approximately 20 cm above the soil surface</tissue>
    </source>
</reference>
<organism evidence="1">
    <name type="scientific">Arundo donax</name>
    <name type="common">Giant reed</name>
    <name type="synonym">Donax arundinaceus</name>
    <dbReference type="NCBI Taxonomy" id="35708"/>
    <lineage>
        <taxon>Eukaryota</taxon>
        <taxon>Viridiplantae</taxon>
        <taxon>Streptophyta</taxon>
        <taxon>Embryophyta</taxon>
        <taxon>Tracheophyta</taxon>
        <taxon>Spermatophyta</taxon>
        <taxon>Magnoliopsida</taxon>
        <taxon>Liliopsida</taxon>
        <taxon>Poales</taxon>
        <taxon>Poaceae</taxon>
        <taxon>PACMAD clade</taxon>
        <taxon>Arundinoideae</taxon>
        <taxon>Arundineae</taxon>
        <taxon>Arundo</taxon>
    </lineage>
</organism>
<dbReference type="EMBL" id="GBRH01282523">
    <property type="protein sequence ID" value="JAD15372.1"/>
    <property type="molecule type" value="Transcribed_RNA"/>
</dbReference>
<evidence type="ECO:0000313" key="1">
    <source>
        <dbReference type="EMBL" id="JAD15372.1"/>
    </source>
</evidence>
<dbReference type="AlphaFoldDB" id="A0A0A8XUH6"/>
<protein>
    <submittedName>
        <fullName evidence="1">Uncharacterized protein</fullName>
    </submittedName>
</protein>
<name>A0A0A8XUH6_ARUDO</name>
<sequence length="41" mass="4563">MESHQILFAVAKNLILQPVTHVSQISPYNWLAALYATLLAP</sequence>
<accession>A0A0A8XUH6</accession>
<reference evidence="1" key="2">
    <citation type="journal article" date="2015" name="Data Brief">
        <title>Shoot transcriptome of the giant reed, Arundo donax.</title>
        <authorList>
            <person name="Barrero R.A."/>
            <person name="Guerrero F.D."/>
            <person name="Moolhuijzen P."/>
            <person name="Goolsby J.A."/>
            <person name="Tidwell J."/>
            <person name="Bellgard S.E."/>
            <person name="Bellgard M.I."/>
        </authorList>
    </citation>
    <scope>NUCLEOTIDE SEQUENCE</scope>
    <source>
        <tissue evidence="1">Shoot tissue taken approximately 20 cm above the soil surface</tissue>
    </source>
</reference>